<keyword evidence="2" id="KW-1185">Reference proteome</keyword>
<dbReference type="HOGENOM" id="CLU_2147672_0_0_1"/>
<name>A0A080WNK1_TRIRC</name>
<reference evidence="2" key="1">
    <citation type="journal article" date="2012" name="MBio">
        <title>Comparative genome analysis of Trichophyton rubrum and related dermatophytes reveals candidate genes involved in infection.</title>
        <authorList>
            <person name="Martinez D.A."/>
            <person name="Oliver B.G."/>
            <person name="Graeser Y."/>
            <person name="Goldberg J.M."/>
            <person name="Li W."/>
            <person name="Martinez-Rossi N.M."/>
            <person name="Monod M."/>
            <person name="Shelest E."/>
            <person name="Barton R.C."/>
            <person name="Birch E."/>
            <person name="Brakhage A.A."/>
            <person name="Chen Z."/>
            <person name="Gurr S.J."/>
            <person name="Heiman D."/>
            <person name="Heitman J."/>
            <person name="Kosti I."/>
            <person name="Rossi A."/>
            <person name="Saif S."/>
            <person name="Samalova M."/>
            <person name="Saunders C.W."/>
            <person name="Shea T."/>
            <person name="Summerbell R.C."/>
            <person name="Xu J."/>
            <person name="Young S."/>
            <person name="Zeng Q."/>
            <person name="Birren B.W."/>
            <person name="Cuomo C.A."/>
            <person name="White T.C."/>
        </authorList>
    </citation>
    <scope>NUCLEOTIDE SEQUENCE [LARGE SCALE GENOMIC DNA]</scope>
    <source>
        <strain evidence="2">ATCC MYA-4607 / CBS 118892</strain>
    </source>
</reference>
<dbReference type="InParanoid" id="A0A080WNK1"/>
<protein>
    <submittedName>
        <fullName evidence="1">Uncharacterized protein</fullName>
    </submittedName>
</protein>
<dbReference type="AlphaFoldDB" id="A0A080WNK1"/>
<organism evidence="1 2">
    <name type="scientific">Trichophyton rubrum (strain ATCC MYA-4607 / CBS 118892)</name>
    <name type="common">Athlete's foot fungus</name>
    <dbReference type="NCBI Taxonomy" id="559305"/>
    <lineage>
        <taxon>Eukaryota</taxon>
        <taxon>Fungi</taxon>
        <taxon>Dikarya</taxon>
        <taxon>Ascomycota</taxon>
        <taxon>Pezizomycotina</taxon>
        <taxon>Eurotiomycetes</taxon>
        <taxon>Eurotiomycetidae</taxon>
        <taxon>Onygenales</taxon>
        <taxon>Arthrodermataceae</taxon>
        <taxon>Trichophyton</taxon>
    </lineage>
</organism>
<evidence type="ECO:0000313" key="2">
    <source>
        <dbReference type="Proteomes" id="UP000008864"/>
    </source>
</evidence>
<gene>
    <name evidence="1" type="ORF">TERG_12227</name>
</gene>
<evidence type="ECO:0000313" key="1">
    <source>
        <dbReference type="EMBL" id="KFL61825.1"/>
    </source>
</evidence>
<dbReference type="RefSeq" id="XP_047606487.1">
    <property type="nucleotide sequence ID" value="XM_047751218.1"/>
</dbReference>
<sequence length="112" mass="12188">MGLPKATATPAAEVTVNISLVLAAFRLYLPNQRDITLPVQTAKWTLGPSLPIARPEPIDKGRASDFITRVRAPRNPFMMKPAMMTLISDIPEPAAYGANALTSFAEQKAKRI</sequence>
<dbReference type="GeneID" id="71777478"/>
<proteinExistence type="predicted"/>
<dbReference type="VEuPathDB" id="FungiDB:TERG_12227"/>
<accession>A0A080WNK1</accession>
<dbReference type="Proteomes" id="UP000008864">
    <property type="component" value="Unassembled WGS sequence"/>
</dbReference>
<dbReference type="EMBL" id="GG700652">
    <property type="protein sequence ID" value="KFL61825.1"/>
    <property type="molecule type" value="Genomic_DNA"/>
</dbReference>